<evidence type="ECO:0000256" key="2">
    <source>
        <dbReference type="PROSITE-ProRule" id="PRU00703"/>
    </source>
</evidence>
<protein>
    <submittedName>
        <fullName evidence="4">CBS domain-containing protein</fullName>
    </submittedName>
</protein>
<accession>A0A833E9X3</accession>
<dbReference type="PANTHER" id="PTHR43080:SF2">
    <property type="entry name" value="CBS DOMAIN-CONTAINING PROTEIN"/>
    <property type="match status" value="1"/>
</dbReference>
<proteinExistence type="predicted"/>
<sequence>MQTPEVTVGDIMQHEFESVHVDEPLTKVSGIFSTKDIPIVVVVDDNREFYGVLVERVLLRPHLNIAETKAGTLAVKTPYITRDTSIYDATRRMVENNLKALPVTEGKKPIGIVSVHDIAEASKEVLRRIKVREVMTDNPISVSVSDTIGKAISLMRENGISRLPVLNRNKLAGIVTVHDIIEKVIKPRERATRGEISGEKAKTLSNKIKDIMTTPVYTALPDDTLATALERMKQHDISCLVVVKDSNVTGIITLMDILSPLAAYGEERREGIMIQVSYNKLPNIPHEDKNRVMEMAERFVKKLEESLGNGYLTLYFKEHKEKHGEMHLIHCRARLKTDKYQFVGTGEAWRADFAAREALSRIERQILIRKELARRYPYVDEIFSQLVDFY</sequence>
<feature type="domain" description="CBS" evidence="3">
    <location>
        <begin position="135"/>
        <end position="190"/>
    </location>
</feature>
<gene>
    <name evidence="4" type="ORF">EYH45_04890</name>
</gene>
<dbReference type="SMART" id="SM00116">
    <property type="entry name" value="CBS"/>
    <property type="match status" value="4"/>
</dbReference>
<evidence type="ECO:0000313" key="5">
    <source>
        <dbReference type="Proteomes" id="UP000608579"/>
    </source>
</evidence>
<dbReference type="EMBL" id="DQVM01000095">
    <property type="protein sequence ID" value="HIQ29882.1"/>
    <property type="molecule type" value="Genomic_DNA"/>
</dbReference>
<dbReference type="Pfam" id="PF00571">
    <property type="entry name" value="CBS"/>
    <property type="match status" value="4"/>
</dbReference>
<dbReference type="Gene3D" id="3.10.580.10">
    <property type="entry name" value="CBS-domain"/>
    <property type="match status" value="2"/>
</dbReference>
<dbReference type="SUPFAM" id="SSF54631">
    <property type="entry name" value="CBS-domain pair"/>
    <property type="match status" value="2"/>
</dbReference>
<feature type="domain" description="CBS" evidence="3">
    <location>
        <begin position="12"/>
        <end position="68"/>
    </location>
</feature>
<dbReference type="InterPro" id="IPR000644">
    <property type="entry name" value="CBS_dom"/>
</dbReference>
<name>A0A833E9X3_CALS0</name>
<evidence type="ECO:0000259" key="3">
    <source>
        <dbReference type="PROSITE" id="PS51371"/>
    </source>
</evidence>
<dbReference type="InterPro" id="IPR051257">
    <property type="entry name" value="Diverse_CBS-Domain"/>
</dbReference>
<feature type="domain" description="CBS" evidence="3">
    <location>
        <begin position="73"/>
        <end position="131"/>
    </location>
</feature>
<comment type="caution">
    <text evidence="4">The sequence shown here is derived from an EMBL/GenBank/DDBJ whole genome shotgun (WGS) entry which is preliminary data.</text>
</comment>
<dbReference type="Proteomes" id="UP000608579">
    <property type="component" value="Unassembled WGS sequence"/>
</dbReference>
<evidence type="ECO:0000313" key="4">
    <source>
        <dbReference type="EMBL" id="HIQ29882.1"/>
    </source>
</evidence>
<dbReference type="InterPro" id="IPR046342">
    <property type="entry name" value="CBS_dom_sf"/>
</dbReference>
<organism evidence="4 5">
    <name type="scientific">Caldiarchaeum subterraneum</name>
    <dbReference type="NCBI Taxonomy" id="311458"/>
    <lineage>
        <taxon>Archaea</taxon>
        <taxon>Nitrososphaerota</taxon>
        <taxon>Candidatus Caldarchaeales</taxon>
        <taxon>Candidatus Caldarchaeaceae</taxon>
        <taxon>Candidatus Caldarchaeum</taxon>
    </lineage>
</organism>
<keyword evidence="1 2" id="KW-0129">CBS domain</keyword>
<feature type="domain" description="CBS" evidence="3">
    <location>
        <begin position="212"/>
        <end position="268"/>
    </location>
</feature>
<dbReference type="CDD" id="cd02205">
    <property type="entry name" value="CBS_pair_SF"/>
    <property type="match status" value="1"/>
</dbReference>
<dbReference type="InterPro" id="IPR014651">
    <property type="entry name" value="UCP036983_2CBS_MJ1404"/>
</dbReference>
<dbReference type="PANTHER" id="PTHR43080">
    <property type="entry name" value="CBS DOMAIN-CONTAINING PROTEIN CBSX3, MITOCHONDRIAL"/>
    <property type="match status" value="1"/>
</dbReference>
<dbReference type="AlphaFoldDB" id="A0A833E9X3"/>
<reference evidence="4" key="1">
    <citation type="journal article" date="2020" name="ISME J.">
        <title>Gammaproteobacteria mediating utilization of methyl-, sulfur- and petroleum organic compounds in deep ocean hydrothermal plumes.</title>
        <authorList>
            <person name="Zhou Z."/>
            <person name="Liu Y."/>
            <person name="Pan J."/>
            <person name="Cron B.R."/>
            <person name="Toner B.M."/>
            <person name="Anantharaman K."/>
            <person name="Breier J.A."/>
            <person name="Dick G.J."/>
            <person name="Li M."/>
        </authorList>
    </citation>
    <scope>NUCLEOTIDE SEQUENCE</scope>
    <source>
        <strain evidence="4">SZUA-1515</strain>
    </source>
</reference>
<evidence type="ECO:0000256" key="1">
    <source>
        <dbReference type="ARBA" id="ARBA00023122"/>
    </source>
</evidence>
<dbReference type="PROSITE" id="PS51371">
    <property type="entry name" value="CBS"/>
    <property type="match status" value="4"/>
</dbReference>
<dbReference type="PIRSF" id="PIRSF036983">
    <property type="entry name" value="UCP_2CBS_MJ1404"/>
    <property type="match status" value="1"/>
</dbReference>